<evidence type="ECO:0000313" key="2">
    <source>
        <dbReference type="EMBL" id="MDK2127079.1"/>
    </source>
</evidence>
<protein>
    <submittedName>
        <fullName evidence="1">IS30 family transposase</fullName>
    </submittedName>
</protein>
<dbReference type="EMBL" id="JARRAF010000119">
    <property type="protein sequence ID" value="MDK2127079.1"/>
    <property type="molecule type" value="Genomic_DNA"/>
</dbReference>
<comment type="caution">
    <text evidence="1">The sequence shown here is derived from an EMBL/GenBank/DDBJ whole genome shotgun (WGS) entry which is preliminary data.</text>
</comment>
<organism evidence="1 3">
    <name type="scientific">Parachitinimonas caeni</name>
    <dbReference type="NCBI Taxonomy" id="3031301"/>
    <lineage>
        <taxon>Bacteria</taxon>
        <taxon>Pseudomonadati</taxon>
        <taxon>Pseudomonadota</taxon>
        <taxon>Betaproteobacteria</taxon>
        <taxon>Neisseriales</taxon>
        <taxon>Chitinibacteraceae</taxon>
        <taxon>Parachitinimonas</taxon>
    </lineage>
</organism>
<dbReference type="EMBL" id="JARRAF010000093">
    <property type="protein sequence ID" value="MDK2127023.1"/>
    <property type="molecule type" value="Genomic_DNA"/>
</dbReference>
<name>A0ABT7E3X8_9NEIS</name>
<proteinExistence type="predicted"/>
<sequence length="39" mass="4398">NDIARALNDRPRKCLGFKTPAEVFQQQINLLKNSVALQS</sequence>
<reference evidence="1" key="1">
    <citation type="submission" date="2023-03" db="EMBL/GenBank/DDBJ databases">
        <title>Chitinimonas shenzhenensis gen. nov., sp. nov., a novel member of family Burkholderiaceae isolated from activated sludge collected in Shen Zhen, China.</title>
        <authorList>
            <person name="Wang X."/>
        </authorList>
    </citation>
    <scope>NUCLEOTIDE SEQUENCE</scope>
    <source>
        <strain evidence="1">DQS-5</strain>
    </source>
</reference>
<evidence type="ECO:0000313" key="3">
    <source>
        <dbReference type="Proteomes" id="UP001172778"/>
    </source>
</evidence>
<evidence type="ECO:0000313" key="1">
    <source>
        <dbReference type="EMBL" id="MDK2127023.1"/>
    </source>
</evidence>
<dbReference type="Proteomes" id="UP001172778">
    <property type="component" value="Unassembled WGS sequence"/>
</dbReference>
<keyword evidence="3" id="KW-1185">Reference proteome</keyword>
<feature type="non-terminal residue" evidence="1">
    <location>
        <position position="1"/>
    </location>
</feature>
<accession>A0ABT7E3X8</accession>
<gene>
    <name evidence="1" type="ORF">PZA18_23570</name>
    <name evidence="2" type="ORF">PZA18_23860</name>
</gene>